<feature type="transmembrane region" description="Helical" evidence="1">
    <location>
        <begin position="79"/>
        <end position="98"/>
    </location>
</feature>
<feature type="transmembrane region" description="Helical" evidence="1">
    <location>
        <begin position="12"/>
        <end position="32"/>
    </location>
</feature>
<evidence type="ECO:0000313" key="3">
    <source>
        <dbReference type="Proteomes" id="UP001501221"/>
    </source>
</evidence>
<feature type="transmembrane region" description="Helical" evidence="1">
    <location>
        <begin position="110"/>
        <end position="130"/>
    </location>
</feature>
<evidence type="ECO:0000313" key="2">
    <source>
        <dbReference type="EMBL" id="GAA0204476.1"/>
    </source>
</evidence>
<sequence length="132" mass="15144">MSIAVRSLWKGYLLVLLTLTGMVLLFLSYYSYGLAGTDIIVISDKLNSFIGLFLIVEENSDAVLQVKEAPWYYFYEDQAIQWFAVVGLFFALVSLLWIVKLRKLHHLKPYCAFAASFSMICLVFGSLHLYRL</sequence>
<dbReference type="Proteomes" id="UP001501221">
    <property type="component" value="Unassembled WGS sequence"/>
</dbReference>
<dbReference type="RefSeq" id="WP_343987414.1">
    <property type="nucleotide sequence ID" value="NZ_BAAAFM010000003.1"/>
</dbReference>
<evidence type="ECO:0000256" key="1">
    <source>
        <dbReference type="SAM" id="Phobius"/>
    </source>
</evidence>
<gene>
    <name evidence="2" type="ORF">GCM10009123_09790</name>
</gene>
<name>A0ABP3CGV7_9GAMM</name>
<keyword evidence="1" id="KW-1133">Transmembrane helix</keyword>
<keyword evidence="3" id="KW-1185">Reference proteome</keyword>
<accession>A0ABP3CGV7</accession>
<reference evidence="3" key="1">
    <citation type="journal article" date="2019" name="Int. J. Syst. Evol. Microbiol.">
        <title>The Global Catalogue of Microorganisms (GCM) 10K type strain sequencing project: providing services to taxonomists for standard genome sequencing and annotation.</title>
        <authorList>
            <consortium name="The Broad Institute Genomics Platform"/>
            <consortium name="The Broad Institute Genome Sequencing Center for Infectious Disease"/>
            <person name="Wu L."/>
            <person name="Ma J."/>
        </authorList>
    </citation>
    <scope>NUCLEOTIDE SEQUENCE [LARGE SCALE GENOMIC DNA]</scope>
    <source>
        <strain evidence="3">JCM 16211</strain>
    </source>
</reference>
<keyword evidence="1" id="KW-0812">Transmembrane</keyword>
<protein>
    <submittedName>
        <fullName evidence="2">Uncharacterized protein</fullName>
    </submittedName>
</protein>
<proteinExistence type="predicted"/>
<keyword evidence="1" id="KW-0472">Membrane</keyword>
<dbReference type="EMBL" id="BAAAFM010000003">
    <property type="protein sequence ID" value="GAA0204476.1"/>
    <property type="molecule type" value="Genomic_DNA"/>
</dbReference>
<organism evidence="2 3">
    <name type="scientific">Kangiella japonica</name>
    <dbReference type="NCBI Taxonomy" id="647384"/>
    <lineage>
        <taxon>Bacteria</taxon>
        <taxon>Pseudomonadati</taxon>
        <taxon>Pseudomonadota</taxon>
        <taxon>Gammaproteobacteria</taxon>
        <taxon>Kangiellales</taxon>
        <taxon>Kangiellaceae</taxon>
        <taxon>Kangiella</taxon>
    </lineage>
</organism>
<comment type="caution">
    <text evidence="2">The sequence shown here is derived from an EMBL/GenBank/DDBJ whole genome shotgun (WGS) entry which is preliminary data.</text>
</comment>